<accession>A0A3G2KSK4</accession>
<evidence type="ECO:0000313" key="1">
    <source>
        <dbReference type="EMBL" id="AYN62293.1"/>
    </source>
</evidence>
<name>A0A3G2KSK4_9CYAN</name>
<proteinExistence type="predicted"/>
<protein>
    <submittedName>
        <fullName evidence="1">Transposase</fullName>
    </submittedName>
</protein>
<sequence>MTATTPVLTDSKTLNEVVNCLTENIPIQTQGKCEQKNIFEILIRAATQRDSIKNTSKVLKNVPTSNDIRYHLEKYSNLNSLESDLNTALQSRLPDGIQKGQYKIAIDFNLIPYYGEPSSSEAPYIYRSQAKSGTCSFYAYATVYVIKKNKRVTLAIKAVQQQNTLVAIITYLLALIEPLKLKIERLYLDREFFCVPVIRWLQALDIPFEMPVIIRGKHGGTRQLIRGRRSYKTTYTLNSDKYGSVTFHVWIICTYKNGKRREHGREFFIYAV</sequence>
<organism evidence="1">
    <name type="scientific">Heteroscytonema crispum UCFS10</name>
    <dbReference type="NCBI Taxonomy" id="1885250"/>
    <lineage>
        <taxon>Bacteria</taxon>
        <taxon>Bacillati</taxon>
        <taxon>Cyanobacteriota</taxon>
        <taxon>Cyanophyceae</taxon>
        <taxon>Nostocales</taxon>
        <taxon>Heteroscytonemataceae</taxon>
        <taxon>Heteroscytonema</taxon>
    </lineage>
</organism>
<dbReference type="PANTHER" id="PTHR33252:SF2">
    <property type="entry name" value="TRANSPOSASE IS4-LIKE DOMAIN-CONTAINING PROTEIN"/>
    <property type="match status" value="1"/>
</dbReference>
<dbReference type="EMBL" id="MH341391">
    <property type="protein sequence ID" value="AYN62293.1"/>
    <property type="molecule type" value="Genomic_DNA"/>
</dbReference>
<dbReference type="AlphaFoldDB" id="A0A3G2KSK4"/>
<dbReference type="PANTHER" id="PTHR33252">
    <property type="entry name" value="THIRD ORF IN TRANSPOSON ISC1160"/>
    <property type="match status" value="1"/>
</dbReference>
<reference evidence="1" key="1">
    <citation type="journal article" date="2018" name="ACS Chem. Biol.">
        <title>Insertions within the Saxitoxin Biosynthetic Gene Cluster Result in Differential Toxin Profiles.</title>
        <authorList>
            <person name="Cullen A."/>
            <person name="D'Agostino P.M."/>
            <person name="Mazmouz R."/>
            <person name="Pickford R."/>
            <person name="Wood S."/>
            <person name="Neilan B.A."/>
        </authorList>
    </citation>
    <scope>NUCLEOTIDE SEQUENCE</scope>
    <source>
        <strain evidence="1">CAWBG524</strain>
    </source>
</reference>